<dbReference type="InterPro" id="IPR020846">
    <property type="entry name" value="MFS_dom"/>
</dbReference>
<dbReference type="InterPro" id="IPR011701">
    <property type="entry name" value="MFS"/>
</dbReference>
<dbReference type="NCBIfam" id="TIGR00711">
    <property type="entry name" value="efflux_EmrB"/>
    <property type="match status" value="1"/>
</dbReference>
<dbReference type="PANTHER" id="PTHR23501">
    <property type="entry name" value="MAJOR FACILITATOR SUPERFAMILY"/>
    <property type="match status" value="1"/>
</dbReference>
<proteinExistence type="inferred from homology"/>
<feature type="transmembrane region" description="Helical" evidence="9">
    <location>
        <begin position="368"/>
        <end position="393"/>
    </location>
</feature>
<feature type="transmembrane region" description="Helical" evidence="9">
    <location>
        <begin position="147"/>
        <end position="165"/>
    </location>
</feature>
<evidence type="ECO:0000256" key="5">
    <source>
        <dbReference type="ARBA" id="ARBA00022692"/>
    </source>
</evidence>
<comment type="subcellular location">
    <subcellularLocation>
        <location evidence="1">Cell membrane</location>
        <topology evidence="1">Multi-pass membrane protein</topology>
    </subcellularLocation>
</comment>
<feature type="transmembrane region" description="Helical" evidence="9">
    <location>
        <begin position="177"/>
        <end position="198"/>
    </location>
</feature>
<protein>
    <submittedName>
        <fullName evidence="11">MFS transporter</fullName>
    </submittedName>
</protein>
<keyword evidence="7 9" id="KW-0472">Membrane</keyword>
<evidence type="ECO:0000256" key="3">
    <source>
        <dbReference type="ARBA" id="ARBA00022448"/>
    </source>
</evidence>
<evidence type="ECO:0000256" key="1">
    <source>
        <dbReference type="ARBA" id="ARBA00004651"/>
    </source>
</evidence>
<dbReference type="EMBL" id="JAPDOD010000008">
    <property type="protein sequence ID" value="MDA0161039.1"/>
    <property type="molecule type" value="Genomic_DNA"/>
</dbReference>
<evidence type="ECO:0000256" key="4">
    <source>
        <dbReference type="ARBA" id="ARBA00022475"/>
    </source>
</evidence>
<evidence type="ECO:0000256" key="8">
    <source>
        <dbReference type="SAM" id="MobiDB-lite"/>
    </source>
</evidence>
<evidence type="ECO:0000256" key="6">
    <source>
        <dbReference type="ARBA" id="ARBA00022989"/>
    </source>
</evidence>
<dbReference type="Gene3D" id="1.20.1720.10">
    <property type="entry name" value="Multidrug resistance protein D"/>
    <property type="match status" value="1"/>
</dbReference>
<dbReference type="SUPFAM" id="SSF103473">
    <property type="entry name" value="MFS general substrate transporter"/>
    <property type="match status" value="1"/>
</dbReference>
<dbReference type="GO" id="GO:0005886">
    <property type="term" value="C:plasma membrane"/>
    <property type="evidence" value="ECO:0007669"/>
    <property type="project" value="UniProtKB-SubCell"/>
</dbReference>
<keyword evidence="5 9" id="KW-0812">Transmembrane</keyword>
<dbReference type="Proteomes" id="UP001149140">
    <property type="component" value="Unassembled WGS sequence"/>
</dbReference>
<keyword evidence="6 9" id="KW-1133">Transmembrane helix</keyword>
<feature type="transmembrane region" description="Helical" evidence="9">
    <location>
        <begin position="314"/>
        <end position="331"/>
    </location>
</feature>
<feature type="transmembrane region" description="Helical" evidence="9">
    <location>
        <begin position="476"/>
        <end position="498"/>
    </location>
</feature>
<dbReference type="AlphaFoldDB" id="A0A9X3S085"/>
<dbReference type="FunFam" id="1.20.1720.10:FF:000004">
    <property type="entry name" value="EmrB/QacA family drug resistance transporter"/>
    <property type="match status" value="1"/>
</dbReference>
<evidence type="ECO:0000256" key="2">
    <source>
        <dbReference type="ARBA" id="ARBA00007520"/>
    </source>
</evidence>
<evidence type="ECO:0000313" key="12">
    <source>
        <dbReference type="Proteomes" id="UP001149140"/>
    </source>
</evidence>
<dbReference type="PROSITE" id="PS00217">
    <property type="entry name" value="SUGAR_TRANSPORT_2"/>
    <property type="match status" value="1"/>
</dbReference>
<dbReference type="RefSeq" id="WP_270040191.1">
    <property type="nucleotide sequence ID" value="NZ_JAPDOD010000008.1"/>
</dbReference>
<dbReference type="PRINTS" id="PR01036">
    <property type="entry name" value="TCRTETB"/>
</dbReference>
<comment type="similarity">
    <text evidence="2">Belongs to the major facilitator superfamily. TCR/Tet family.</text>
</comment>
<dbReference type="InterPro" id="IPR005829">
    <property type="entry name" value="Sugar_transporter_CS"/>
</dbReference>
<feature type="transmembrane region" description="Helical" evidence="9">
    <location>
        <begin position="276"/>
        <end position="302"/>
    </location>
</feature>
<name>A0A9X3S085_9ACTN</name>
<keyword evidence="4" id="KW-1003">Cell membrane</keyword>
<dbReference type="PANTHER" id="PTHR23501:SF197">
    <property type="entry name" value="COMD"/>
    <property type="match status" value="1"/>
</dbReference>
<dbReference type="Pfam" id="PF07690">
    <property type="entry name" value="MFS_1"/>
    <property type="match status" value="1"/>
</dbReference>
<sequence>MTDIDNGNANGQSDVLTGRALVPVFGALMLGMFLAALDQTIVSTALPTIVGDLGGLDHLSWVVTSYLLATTASTPLYGKLGDMCGRKPVFLAAILIFLAGSLLSGLSQSMGELIAFRALQGLGAGGLMVGAQAIIAEIVPPRERGRYMGLIGSVFAVASVAGPLLGGFFVETLSWRWVFYVNMPIGVLAVLVVVFKLHLHVPKHRHQIDYLGATLLTAGVSALILVTTWGGNEYAWGSLTIVVLAIVGVLLLGFFIRQETRAAEPIIPLKLFRSRVFSIASSIGFVIGLAMFGAIIFIPLFLQLVYGVSPTSSGLRMLPLMGGLLTASILSGRAISRMGRYKIFPVFGTAITTIGLFLLSRLEVDTPPWLASVFMLVLGVGIGLVMQVIVLVVQNDAPPRDIGVATSTATFFRSMGGSLGVALFGAIFASRLTSELATLPGGAGAQFSGGVNVSPEQVHALPEEIRHDFLLAFVNALQPVFLVGAAVTLVAFVLTWFLKEVPLRGATHAPPPDPVTDPNLEIEFEGEPTGRTSS</sequence>
<dbReference type="GO" id="GO:0022857">
    <property type="term" value="F:transmembrane transporter activity"/>
    <property type="evidence" value="ECO:0007669"/>
    <property type="project" value="InterPro"/>
</dbReference>
<accession>A0A9X3S085</accession>
<organism evidence="11 12">
    <name type="scientific">Solirubrobacter ginsenosidimutans</name>
    <dbReference type="NCBI Taxonomy" id="490573"/>
    <lineage>
        <taxon>Bacteria</taxon>
        <taxon>Bacillati</taxon>
        <taxon>Actinomycetota</taxon>
        <taxon>Thermoleophilia</taxon>
        <taxon>Solirubrobacterales</taxon>
        <taxon>Solirubrobacteraceae</taxon>
        <taxon>Solirubrobacter</taxon>
    </lineage>
</organism>
<feature type="domain" description="Major facilitator superfamily (MFS) profile" evidence="10">
    <location>
        <begin position="24"/>
        <end position="503"/>
    </location>
</feature>
<gene>
    <name evidence="11" type="ORF">OM076_12240</name>
</gene>
<feature type="transmembrane region" description="Helical" evidence="9">
    <location>
        <begin position="343"/>
        <end position="362"/>
    </location>
</feature>
<evidence type="ECO:0000256" key="7">
    <source>
        <dbReference type="ARBA" id="ARBA00023136"/>
    </source>
</evidence>
<keyword evidence="12" id="KW-1185">Reference proteome</keyword>
<feature type="transmembrane region" description="Helical" evidence="9">
    <location>
        <begin position="20"/>
        <end position="38"/>
    </location>
</feature>
<feature type="transmembrane region" description="Helical" evidence="9">
    <location>
        <begin position="89"/>
        <end position="108"/>
    </location>
</feature>
<dbReference type="Gene3D" id="1.20.1250.20">
    <property type="entry name" value="MFS general substrate transporter like domains"/>
    <property type="match status" value="1"/>
</dbReference>
<reference evidence="11" key="1">
    <citation type="submission" date="2022-10" db="EMBL/GenBank/DDBJ databases">
        <title>The WGS of Solirubrobacter ginsenosidimutans DSM 21036.</title>
        <authorList>
            <person name="Jiang Z."/>
        </authorList>
    </citation>
    <scope>NUCLEOTIDE SEQUENCE</scope>
    <source>
        <strain evidence="11">DSM 21036</strain>
    </source>
</reference>
<feature type="transmembrane region" description="Helical" evidence="9">
    <location>
        <begin position="210"/>
        <end position="229"/>
    </location>
</feature>
<dbReference type="CDD" id="cd17502">
    <property type="entry name" value="MFS_Azr1_MDR_like"/>
    <property type="match status" value="1"/>
</dbReference>
<keyword evidence="3" id="KW-0813">Transport</keyword>
<feature type="transmembrane region" description="Helical" evidence="9">
    <location>
        <begin position="235"/>
        <end position="256"/>
    </location>
</feature>
<dbReference type="InterPro" id="IPR004638">
    <property type="entry name" value="EmrB-like"/>
</dbReference>
<feature type="transmembrane region" description="Helical" evidence="9">
    <location>
        <begin position="114"/>
        <end position="135"/>
    </location>
</feature>
<evidence type="ECO:0000256" key="9">
    <source>
        <dbReference type="SAM" id="Phobius"/>
    </source>
</evidence>
<feature type="transmembrane region" description="Helical" evidence="9">
    <location>
        <begin position="414"/>
        <end position="432"/>
    </location>
</feature>
<dbReference type="InterPro" id="IPR036259">
    <property type="entry name" value="MFS_trans_sf"/>
</dbReference>
<evidence type="ECO:0000313" key="11">
    <source>
        <dbReference type="EMBL" id="MDA0161039.1"/>
    </source>
</evidence>
<dbReference type="PROSITE" id="PS50850">
    <property type="entry name" value="MFS"/>
    <property type="match status" value="1"/>
</dbReference>
<evidence type="ECO:0000259" key="10">
    <source>
        <dbReference type="PROSITE" id="PS50850"/>
    </source>
</evidence>
<comment type="caution">
    <text evidence="11">The sequence shown here is derived from an EMBL/GenBank/DDBJ whole genome shotgun (WGS) entry which is preliminary data.</text>
</comment>
<feature type="region of interest" description="Disordered" evidence="8">
    <location>
        <begin position="507"/>
        <end position="534"/>
    </location>
</feature>